<dbReference type="Gene3D" id="3.40.30.10">
    <property type="entry name" value="Glutaredoxin"/>
    <property type="match status" value="1"/>
</dbReference>
<dbReference type="SUPFAM" id="SSF48208">
    <property type="entry name" value="Six-hairpin glycosidases"/>
    <property type="match status" value="1"/>
</dbReference>
<protein>
    <recommendedName>
        <fullName evidence="1">Spermatogenesis-associated protein 20-like TRX domain-containing protein</fullName>
    </recommendedName>
</protein>
<dbReference type="PIRSF" id="PIRSF006402">
    <property type="entry name" value="UCP006402_thioredoxin"/>
    <property type="match status" value="1"/>
</dbReference>
<dbReference type="InterPro" id="IPR008928">
    <property type="entry name" value="6-hairpin_glycosidase_sf"/>
</dbReference>
<sequence>MSGLLFKHVKLSAELRTCFITFTENISIMSNRLKDQTSPYLLQHANNPVDWYPWGEEALLRAKVENKLILVSIGYSACHWCHVMEHESFEDQEVARVMNDNFICVKIDREVRPDIDQIYMNAVQLMTGSGGWPLNCFCLPDQRPIYGGTYFRKPDWISLLNNLADFWKNKPDEAEEYAVRLTEGIRQSEQLIPVKSEAEFSVKDITEIFEPWKRSFDLIEGGYNRAPKFPLPNNWQFMLRYAHLMNDNSAHVAVSITLEKMAFGGIYDQIGGGFARYSVDGEWHVPHFEKMLYDNAQLVSLYSEAYQQTRNELYKNVVFETLEFIKRELTSADGGFYSALDADSEGVEGKFYTFTKDQIISILGEDADIFNIYYNITSEGNWDEEHTNIFLRKFDDTELANKLGIGENELRQKIEEARGKIFEVREGRVRPGLDNKVLAAWNGMMLKAYTDAYRVFGVDDYLKSALLSAEFISEKLMKNGHLSRVYGAFDASDAFLDDYAFSIDGLIGLYETTFDEKWIKLARQLTSHTISDFYDEQSGMFYFTSARGEELIARKQEITDNVISSSNSTMAHNLFKLGHFYSDDNYLNISDQMLRTVQPHIVRYPSGYSNWASLLLFRIFGIYEIAITGSATEVKRLELEKHYIPNKILLGGTSGTLPLLQDKRHTETKIYVCRNRSCSLPVTEVVDALKQIDNPSTTPGSRN</sequence>
<feature type="domain" description="Spermatogenesis-associated protein 20-like TRX" evidence="1">
    <location>
        <begin position="31"/>
        <end position="184"/>
    </location>
</feature>
<dbReference type="EMBL" id="FUYR01000006">
    <property type="protein sequence ID" value="SKB91703.1"/>
    <property type="molecule type" value="Genomic_DNA"/>
</dbReference>
<dbReference type="PANTHER" id="PTHR42899">
    <property type="entry name" value="SPERMATOGENESIS-ASSOCIATED PROTEIN 20"/>
    <property type="match status" value="1"/>
</dbReference>
<dbReference type="InterPro" id="IPR024705">
    <property type="entry name" value="Ssp411"/>
</dbReference>
<dbReference type="InterPro" id="IPR012341">
    <property type="entry name" value="6hp_glycosidase-like_sf"/>
</dbReference>
<proteinExistence type="predicted"/>
<accession>A0A1T5F6A8</accession>
<name>A0A1T5F6A8_9SPHI</name>
<evidence type="ECO:0000313" key="3">
    <source>
        <dbReference type="Proteomes" id="UP000189981"/>
    </source>
</evidence>
<dbReference type="PANTHER" id="PTHR42899:SF1">
    <property type="entry name" value="SPERMATOGENESIS-ASSOCIATED PROTEIN 20"/>
    <property type="match status" value="1"/>
</dbReference>
<dbReference type="Proteomes" id="UP000189981">
    <property type="component" value="Unassembled WGS sequence"/>
</dbReference>
<evidence type="ECO:0000313" key="2">
    <source>
        <dbReference type="EMBL" id="SKB91703.1"/>
    </source>
</evidence>
<dbReference type="CDD" id="cd02955">
    <property type="entry name" value="SSP411"/>
    <property type="match status" value="1"/>
</dbReference>
<dbReference type="InterPro" id="IPR004879">
    <property type="entry name" value="Ssp411-like_TRX"/>
</dbReference>
<dbReference type="AlphaFoldDB" id="A0A1T5F6A8"/>
<dbReference type="STRING" id="572036.SAMN05661099_3450"/>
<dbReference type="Gene3D" id="1.50.10.10">
    <property type="match status" value="1"/>
</dbReference>
<dbReference type="Gene3D" id="1.50.10.20">
    <property type="match status" value="1"/>
</dbReference>
<dbReference type="SUPFAM" id="SSF52833">
    <property type="entry name" value="Thioredoxin-like"/>
    <property type="match status" value="1"/>
</dbReference>
<keyword evidence="3" id="KW-1185">Reference proteome</keyword>
<dbReference type="GO" id="GO:0005975">
    <property type="term" value="P:carbohydrate metabolic process"/>
    <property type="evidence" value="ECO:0007669"/>
    <property type="project" value="InterPro"/>
</dbReference>
<evidence type="ECO:0000259" key="1">
    <source>
        <dbReference type="Pfam" id="PF03190"/>
    </source>
</evidence>
<organism evidence="2 3">
    <name type="scientific">Daejeonella lutea</name>
    <dbReference type="NCBI Taxonomy" id="572036"/>
    <lineage>
        <taxon>Bacteria</taxon>
        <taxon>Pseudomonadati</taxon>
        <taxon>Bacteroidota</taxon>
        <taxon>Sphingobacteriia</taxon>
        <taxon>Sphingobacteriales</taxon>
        <taxon>Sphingobacteriaceae</taxon>
        <taxon>Daejeonella</taxon>
    </lineage>
</organism>
<gene>
    <name evidence="2" type="ORF">SAMN05661099_3450</name>
</gene>
<dbReference type="Pfam" id="PF03190">
    <property type="entry name" value="Thioredox_DsbH"/>
    <property type="match status" value="1"/>
</dbReference>
<dbReference type="InterPro" id="IPR036249">
    <property type="entry name" value="Thioredoxin-like_sf"/>
</dbReference>
<reference evidence="3" key="1">
    <citation type="submission" date="2017-02" db="EMBL/GenBank/DDBJ databases">
        <authorList>
            <person name="Varghese N."/>
            <person name="Submissions S."/>
        </authorList>
    </citation>
    <scope>NUCLEOTIDE SEQUENCE [LARGE SCALE GENOMIC DNA]</scope>
    <source>
        <strain evidence="3">DSM 22385</strain>
    </source>
</reference>